<dbReference type="PANTHER" id="PTHR38477:SF1">
    <property type="entry name" value="MUREIN L,D-TRANSPEPTIDASE CATALYTIC DOMAIN FAMILY PROTEIN"/>
    <property type="match status" value="1"/>
</dbReference>
<accession>A0A5B8S2Z5</accession>
<proteinExistence type="predicted"/>
<sequence length="234" mass="25327">MNRRDILLGGLAAGAALAVPGTAHARNLARAFEEAFGVPPSATPPPPPALPPALPVVAEPNPAYDARLLQIARRELQRAGNTVWRHDIVGIADFARPSTLPRFHFVNLEAGTIKSFLVSHGRGSDPAHSGFLQAFSNVPGSEATSRGAYLTCEWYKGKYGTSVRLEGLDHDNSNALDRAIVMHPADYAREDYITRFGRLGRSEGCFAMSPAHFNEALWNLSGGRLLYADRIELG</sequence>
<feature type="chain" id="PRO_5022839934" evidence="1">
    <location>
        <begin position="26"/>
        <end position="234"/>
    </location>
</feature>
<dbReference type="Pfam" id="PF13645">
    <property type="entry name" value="YkuD_2"/>
    <property type="match status" value="1"/>
</dbReference>
<protein>
    <submittedName>
        <fullName evidence="2">Murein L,D-transpeptidase catalytic domain family protein</fullName>
    </submittedName>
</protein>
<dbReference type="EMBL" id="CP042345">
    <property type="protein sequence ID" value="QEA15504.1"/>
    <property type="molecule type" value="Genomic_DNA"/>
</dbReference>
<organism evidence="2 3">
    <name type="scientific">Novosphingobium ginsenosidimutans</name>
    <dbReference type="NCBI Taxonomy" id="1176536"/>
    <lineage>
        <taxon>Bacteria</taxon>
        <taxon>Pseudomonadati</taxon>
        <taxon>Pseudomonadota</taxon>
        <taxon>Alphaproteobacteria</taxon>
        <taxon>Sphingomonadales</taxon>
        <taxon>Sphingomonadaceae</taxon>
        <taxon>Novosphingobium</taxon>
    </lineage>
</organism>
<dbReference type="OrthoDB" id="9815195at2"/>
<keyword evidence="1" id="KW-0732">Signal</keyword>
<dbReference type="InterPro" id="IPR032676">
    <property type="entry name" value="YkuD_2"/>
</dbReference>
<name>A0A5B8S2Z5_9SPHN</name>
<evidence type="ECO:0000313" key="3">
    <source>
        <dbReference type="Proteomes" id="UP000321172"/>
    </source>
</evidence>
<gene>
    <name evidence="2" type="ORF">FRF71_04785</name>
</gene>
<reference evidence="2 3" key="1">
    <citation type="journal article" date="2013" name="J. Microbiol. Biotechnol.">
        <title>Novosphingobium ginsenosidimutans sp. nov., with the ability to convert ginsenoside.</title>
        <authorList>
            <person name="Kim J.K."/>
            <person name="He D."/>
            <person name="Liu Q.M."/>
            <person name="Park H.Y."/>
            <person name="Jung M.S."/>
            <person name="Yoon M.H."/>
            <person name="Kim S.C."/>
            <person name="Im W.T."/>
        </authorList>
    </citation>
    <scope>NUCLEOTIDE SEQUENCE [LARGE SCALE GENOMIC DNA]</scope>
    <source>
        <strain evidence="2 3">FW-6</strain>
    </source>
</reference>
<feature type="signal peptide" evidence="1">
    <location>
        <begin position="1"/>
        <end position="25"/>
    </location>
</feature>
<dbReference type="InterPro" id="IPR006311">
    <property type="entry name" value="TAT_signal"/>
</dbReference>
<evidence type="ECO:0000313" key="2">
    <source>
        <dbReference type="EMBL" id="QEA15504.1"/>
    </source>
</evidence>
<dbReference type="RefSeq" id="WP_147089482.1">
    <property type="nucleotide sequence ID" value="NZ_BAABJD010000001.1"/>
</dbReference>
<keyword evidence="3" id="KW-1185">Reference proteome</keyword>
<dbReference type="PANTHER" id="PTHR38477">
    <property type="entry name" value="HYPOTHETICAL EXPORTED PROTEIN"/>
    <property type="match status" value="1"/>
</dbReference>
<dbReference type="KEGG" id="ngf:FRF71_04785"/>
<dbReference type="PROSITE" id="PS51318">
    <property type="entry name" value="TAT"/>
    <property type="match status" value="1"/>
</dbReference>
<evidence type="ECO:0000256" key="1">
    <source>
        <dbReference type="SAM" id="SignalP"/>
    </source>
</evidence>
<dbReference type="Proteomes" id="UP000321172">
    <property type="component" value="Chromosome"/>
</dbReference>
<dbReference type="AlphaFoldDB" id="A0A5B8S2Z5"/>